<dbReference type="Gene3D" id="1.25.10.10">
    <property type="entry name" value="Leucine-rich Repeat Variant"/>
    <property type="match status" value="2"/>
</dbReference>
<dbReference type="Proteomes" id="UP001302126">
    <property type="component" value="Unassembled WGS sequence"/>
</dbReference>
<dbReference type="InterPro" id="IPR040144">
    <property type="entry name" value="RAP1GDS1"/>
</dbReference>
<dbReference type="PANTHER" id="PTHR10957">
    <property type="entry name" value="RAP1 GTPASE-GDP DISSOCIATION STIMULATOR 1"/>
    <property type="match status" value="1"/>
</dbReference>
<evidence type="ECO:0000256" key="1">
    <source>
        <dbReference type="ARBA" id="ARBA00004173"/>
    </source>
</evidence>
<evidence type="ECO:0000313" key="8">
    <source>
        <dbReference type="Proteomes" id="UP001302126"/>
    </source>
</evidence>
<accession>A0AAN6WVU3</accession>
<dbReference type="SUPFAM" id="SSF48371">
    <property type="entry name" value="ARM repeat"/>
    <property type="match status" value="1"/>
</dbReference>
<comment type="similarity">
    <text evidence="2">Belongs to the mitochondrion-specific ribosomal protein mL50 family.</text>
</comment>
<keyword evidence="5" id="KW-0687">Ribonucleoprotein</keyword>
<protein>
    <recommendedName>
        <fullName evidence="6">Large ribosomal subunit protein mL50</fullName>
    </recommendedName>
</protein>
<dbReference type="GO" id="GO:0005840">
    <property type="term" value="C:ribosome"/>
    <property type="evidence" value="ECO:0007669"/>
    <property type="project" value="UniProtKB-KW"/>
</dbReference>
<keyword evidence="3" id="KW-0689">Ribosomal protein</keyword>
<dbReference type="EMBL" id="MU864403">
    <property type="protein sequence ID" value="KAK4187412.1"/>
    <property type="molecule type" value="Genomic_DNA"/>
</dbReference>
<evidence type="ECO:0000256" key="4">
    <source>
        <dbReference type="ARBA" id="ARBA00023128"/>
    </source>
</evidence>
<dbReference type="AlphaFoldDB" id="A0AAN6WVU3"/>
<comment type="caution">
    <text evidence="7">The sequence shown here is derived from an EMBL/GenBank/DDBJ whole genome shotgun (WGS) entry which is preliminary data.</text>
</comment>
<evidence type="ECO:0000256" key="3">
    <source>
        <dbReference type="ARBA" id="ARBA00022980"/>
    </source>
</evidence>
<name>A0AAN6WVU3_9PEZI</name>
<dbReference type="GO" id="GO:1990904">
    <property type="term" value="C:ribonucleoprotein complex"/>
    <property type="evidence" value="ECO:0007669"/>
    <property type="project" value="UniProtKB-KW"/>
</dbReference>
<keyword evidence="8" id="KW-1185">Reference proteome</keyword>
<dbReference type="GO" id="GO:0005739">
    <property type="term" value="C:mitochondrion"/>
    <property type="evidence" value="ECO:0007669"/>
    <property type="project" value="UniProtKB-SubCell"/>
</dbReference>
<evidence type="ECO:0000256" key="5">
    <source>
        <dbReference type="ARBA" id="ARBA00023274"/>
    </source>
</evidence>
<evidence type="ECO:0000313" key="7">
    <source>
        <dbReference type="EMBL" id="KAK4187412.1"/>
    </source>
</evidence>
<dbReference type="InterPro" id="IPR011989">
    <property type="entry name" value="ARM-like"/>
</dbReference>
<dbReference type="InterPro" id="IPR016024">
    <property type="entry name" value="ARM-type_fold"/>
</dbReference>
<dbReference type="Pfam" id="PF10501">
    <property type="entry name" value="Ribosomal_L50"/>
    <property type="match status" value="1"/>
</dbReference>
<proteinExistence type="inferred from homology"/>
<dbReference type="InterPro" id="IPR018305">
    <property type="entry name" value="Ribosomal_m50"/>
</dbReference>
<evidence type="ECO:0000256" key="2">
    <source>
        <dbReference type="ARBA" id="ARBA00008860"/>
    </source>
</evidence>
<sequence length="1055" mass="114953">MRNVSRLRSVVSSGLCPSSAPIRSTAPVATTFSTTSPTPSLWQTQTRCLSSTNVRSARAKPGKNKLVVPQYHLQTAVPSTEVSDPEYKPAEDGLGLEEVGGLDGWWDDANHWNPDLTYTGYGPTEKVTDPAVLETVVRRAVVEALVLRRFAAGADKKIVNFILESDTLPRKFLRKVLKTPLIASETDGAVTLEEEVHKRAWHLLRGFAGTSFGVKGSQPESTEAEEGILSHFTSEEATALAKGWGHAWKKAKLKDDVVKFYAAKRIQKLTGHIIPDAKMINITTVGALLTQIATPPKPKKLVELVEQKALFQELPNVRVFPRRVTPIDKEKMVGRWKLIQQELEDRGLPVTGTAGYGKAVEKRWAAVEMLGIPGLCEGRTDRLRGIVEGLKKDDVDSLAVVAEKSADAARDASWRLPIGESGLLELVLSAIPASDQHPLNKQALRLIGNACADCDENRARVVASGKLSTTVIEYMSQDVLLPFAIAATLNSCVDYEPAQSQVSQAGLSKVLIDLVSGDRLSQCESSLSHIMTILEMLSNQDSEKRIANPETPYLLLKLATCHKYDEDLEAFLEIVTPALAYLTHQELQAKFIEGGAGIYELQRVAWMLAEVFNTTELDSDTADQLKQFWAAFVTIVADISALPEFAEKYSLSSTAAKTFVSWLFLKPTASDSHRQVAACLALGNLARSDETSQEILPLVQDSLVAILRRAIPQQPPLPRPEIPSLQLIHASLAFLKNLAIPAASRPILGAALLSPPEDSLLSQLWTSTSTQPQLQFTSVSLTRLLLVNTSSNAKLICRPTPVSSSAVKMASPLILVAETAFQADDEPIKMEAARIVSNICRTLHSSSDSNGPVLDSSDLWSAGDEHVEEQGDDSLDRFYTAHSSIIKTSFNLLLTQKRFPPVRSDAIFILAFMARSAQGARMALRVLEDSNTCRALVQAITGDDELAKEYLDSGVVSEEKGEGTTAEGVEVKQESVSGLMDGLSLEPQSADAETKKQPARMVKVDRENGLVLVADLLRNPGSDMPSSRKQLFEAVINKGSELLVEDRKEAEANIA</sequence>
<gene>
    <name evidence="7" type="ORF">QBC35DRAFT_410530</name>
</gene>
<dbReference type="GO" id="GO:0005085">
    <property type="term" value="F:guanyl-nucleotide exchange factor activity"/>
    <property type="evidence" value="ECO:0007669"/>
    <property type="project" value="InterPro"/>
</dbReference>
<reference evidence="7" key="2">
    <citation type="submission" date="2023-05" db="EMBL/GenBank/DDBJ databases">
        <authorList>
            <consortium name="Lawrence Berkeley National Laboratory"/>
            <person name="Steindorff A."/>
            <person name="Hensen N."/>
            <person name="Bonometti L."/>
            <person name="Westerberg I."/>
            <person name="Brannstrom I.O."/>
            <person name="Guillou S."/>
            <person name="Cros-Aarteil S."/>
            <person name="Calhoun S."/>
            <person name="Haridas S."/>
            <person name="Kuo A."/>
            <person name="Mondo S."/>
            <person name="Pangilinan J."/>
            <person name="Riley R."/>
            <person name="Labutti K."/>
            <person name="Andreopoulos B."/>
            <person name="Lipzen A."/>
            <person name="Chen C."/>
            <person name="Yanf M."/>
            <person name="Daum C."/>
            <person name="Ng V."/>
            <person name="Clum A."/>
            <person name="Ohm R."/>
            <person name="Martin F."/>
            <person name="Silar P."/>
            <person name="Natvig D."/>
            <person name="Lalanne C."/>
            <person name="Gautier V."/>
            <person name="Ament-Velasquez S.L."/>
            <person name="Kruys A."/>
            <person name="Hutchinson M.I."/>
            <person name="Powell A.J."/>
            <person name="Barry K."/>
            <person name="Miller A.N."/>
            <person name="Grigoriev I.V."/>
            <person name="Debuchy R."/>
            <person name="Gladieux P."/>
            <person name="Thoren M.H."/>
            <person name="Johannesson H."/>
        </authorList>
    </citation>
    <scope>NUCLEOTIDE SEQUENCE</scope>
    <source>
        <strain evidence="7">PSN309</strain>
    </source>
</reference>
<keyword evidence="4" id="KW-0496">Mitochondrion</keyword>
<reference evidence="7" key="1">
    <citation type="journal article" date="2023" name="Mol. Phylogenet. Evol.">
        <title>Genome-scale phylogeny and comparative genomics of the fungal order Sordariales.</title>
        <authorList>
            <person name="Hensen N."/>
            <person name="Bonometti L."/>
            <person name="Westerberg I."/>
            <person name="Brannstrom I.O."/>
            <person name="Guillou S."/>
            <person name="Cros-Aarteil S."/>
            <person name="Calhoun S."/>
            <person name="Haridas S."/>
            <person name="Kuo A."/>
            <person name="Mondo S."/>
            <person name="Pangilinan J."/>
            <person name="Riley R."/>
            <person name="LaButti K."/>
            <person name="Andreopoulos B."/>
            <person name="Lipzen A."/>
            <person name="Chen C."/>
            <person name="Yan M."/>
            <person name="Daum C."/>
            <person name="Ng V."/>
            <person name="Clum A."/>
            <person name="Steindorff A."/>
            <person name="Ohm R.A."/>
            <person name="Martin F."/>
            <person name="Silar P."/>
            <person name="Natvig D.O."/>
            <person name="Lalanne C."/>
            <person name="Gautier V."/>
            <person name="Ament-Velasquez S.L."/>
            <person name="Kruys A."/>
            <person name="Hutchinson M.I."/>
            <person name="Powell A.J."/>
            <person name="Barry K."/>
            <person name="Miller A.N."/>
            <person name="Grigoriev I.V."/>
            <person name="Debuchy R."/>
            <person name="Gladieux P."/>
            <person name="Hiltunen Thoren M."/>
            <person name="Johannesson H."/>
        </authorList>
    </citation>
    <scope>NUCLEOTIDE SEQUENCE</scope>
    <source>
        <strain evidence="7">PSN309</strain>
    </source>
</reference>
<comment type="subcellular location">
    <subcellularLocation>
        <location evidence="1">Mitochondrion</location>
    </subcellularLocation>
</comment>
<evidence type="ECO:0000256" key="6">
    <source>
        <dbReference type="ARBA" id="ARBA00035183"/>
    </source>
</evidence>
<organism evidence="7 8">
    <name type="scientific">Podospora australis</name>
    <dbReference type="NCBI Taxonomy" id="1536484"/>
    <lineage>
        <taxon>Eukaryota</taxon>
        <taxon>Fungi</taxon>
        <taxon>Dikarya</taxon>
        <taxon>Ascomycota</taxon>
        <taxon>Pezizomycotina</taxon>
        <taxon>Sordariomycetes</taxon>
        <taxon>Sordariomycetidae</taxon>
        <taxon>Sordariales</taxon>
        <taxon>Podosporaceae</taxon>
        <taxon>Podospora</taxon>
    </lineage>
</organism>